<evidence type="ECO:0000256" key="3">
    <source>
        <dbReference type="ARBA" id="ARBA00023163"/>
    </source>
</evidence>
<evidence type="ECO:0000256" key="2">
    <source>
        <dbReference type="ARBA" id="ARBA00023125"/>
    </source>
</evidence>
<dbReference type="AlphaFoldDB" id="A0A378UGS9"/>
<keyword evidence="2" id="KW-0238">DNA-binding</keyword>
<dbReference type="PROSITE" id="PS51077">
    <property type="entry name" value="HTH_ICLR"/>
    <property type="match status" value="1"/>
</dbReference>
<dbReference type="GO" id="GO:0003700">
    <property type="term" value="F:DNA-binding transcription factor activity"/>
    <property type="evidence" value="ECO:0007669"/>
    <property type="project" value="TreeGrafter"/>
</dbReference>
<dbReference type="GO" id="GO:0003677">
    <property type="term" value="F:DNA binding"/>
    <property type="evidence" value="ECO:0007669"/>
    <property type="project" value="UniProtKB-KW"/>
</dbReference>
<sequence>MNAHERGSSITRVLQIIEAVASAERPPAPQDLVQQLGIPKPSLHRLLQLLEQEQFIQTDVNHTLVPGIRSMRLSVHLWHNKYYKADREAVLADLSRKIGETCGITVPNGHFMSYTDRVQTNWPLQIYLPTGTQVPLHCTAGGKLYLSHLSAEKRKRLVAHLPLEQLTHNTHIRAEDFLAELKTVEAKAYGWDNQEFIAGMVGCAVPIYDKAGNFLAGLYTHAPVIRKNLDDLLHYLPDMQEAAEEISRIIDL</sequence>
<dbReference type="SMART" id="SM00346">
    <property type="entry name" value="HTH_ICLR"/>
    <property type="match status" value="1"/>
</dbReference>
<proteinExistence type="predicted"/>
<dbReference type="PANTHER" id="PTHR30136">
    <property type="entry name" value="HELIX-TURN-HELIX TRANSCRIPTIONAL REGULATOR, ICLR FAMILY"/>
    <property type="match status" value="1"/>
</dbReference>
<dbReference type="EMBL" id="UGQS01000002">
    <property type="protein sequence ID" value="STZ76584.1"/>
    <property type="molecule type" value="Genomic_DNA"/>
</dbReference>
<keyword evidence="7" id="KW-1185">Reference proteome</keyword>
<dbReference type="Proteomes" id="UP000254651">
    <property type="component" value="Unassembled WGS sequence"/>
</dbReference>
<dbReference type="InterPro" id="IPR014757">
    <property type="entry name" value="Tscrpt_reg_IclR_C"/>
</dbReference>
<dbReference type="Pfam" id="PF01614">
    <property type="entry name" value="IclR_C"/>
    <property type="match status" value="1"/>
</dbReference>
<gene>
    <name evidence="6" type="primary">iclR</name>
    <name evidence="6" type="ORF">NCTC10295_01358</name>
</gene>
<reference evidence="6 7" key="1">
    <citation type="submission" date="2018-06" db="EMBL/GenBank/DDBJ databases">
        <authorList>
            <consortium name="Pathogen Informatics"/>
            <person name="Doyle S."/>
        </authorList>
    </citation>
    <scope>NUCLEOTIDE SEQUENCE [LARGE SCALE GENOMIC DNA]</scope>
    <source>
        <strain evidence="6 7">NCTC10295</strain>
    </source>
</reference>
<evidence type="ECO:0000256" key="1">
    <source>
        <dbReference type="ARBA" id="ARBA00023015"/>
    </source>
</evidence>
<dbReference type="RefSeq" id="WP_066078282.1">
    <property type="nucleotide sequence ID" value="NZ_CP181246.1"/>
</dbReference>
<dbReference type="Gene3D" id="1.10.10.10">
    <property type="entry name" value="Winged helix-like DNA-binding domain superfamily/Winged helix DNA-binding domain"/>
    <property type="match status" value="1"/>
</dbReference>
<dbReference type="PANTHER" id="PTHR30136:SF24">
    <property type="entry name" value="HTH-TYPE TRANSCRIPTIONAL REPRESSOR ALLR"/>
    <property type="match status" value="1"/>
</dbReference>
<dbReference type="InterPro" id="IPR029016">
    <property type="entry name" value="GAF-like_dom_sf"/>
</dbReference>
<evidence type="ECO:0000313" key="6">
    <source>
        <dbReference type="EMBL" id="STZ76584.1"/>
    </source>
</evidence>
<dbReference type="SUPFAM" id="SSF46785">
    <property type="entry name" value="Winged helix' DNA-binding domain"/>
    <property type="match status" value="1"/>
</dbReference>
<dbReference type="InterPro" id="IPR005471">
    <property type="entry name" value="Tscrpt_reg_IclR_N"/>
</dbReference>
<name>A0A378UGS9_BERDE</name>
<accession>A0A378UGS9</accession>
<evidence type="ECO:0000259" key="5">
    <source>
        <dbReference type="PROSITE" id="PS51078"/>
    </source>
</evidence>
<feature type="domain" description="IclR-ED" evidence="5">
    <location>
        <begin position="69"/>
        <end position="252"/>
    </location>
</feature>
<dbReference type="PROSITE" id="PS51078">
    <property type="entry name" value="ICLR_ED"/>
    <property type="match status" value="1"/>
</dbReference>
<organism evidence="6 7">
    <name type="scientific">Bergeriella denitrificans</name>
    <name type="common">Neisseria denitrificans</name>
    <dbReference type="NCBI Taxonomy" id="494"/>
    <lineage>
        <taxon>Bacteria</taxon>
        <taxon>Pseudomonadati</taxon>
        <taxon>Pseudomonadota</taxon>
        <taxon>Betaproteobacteria</taxon>
        <taxon>Neisseriales</taxon>
        <taxon>Neisseriaceae</taxon>
        <taxon>Bergeriella</taxon>
    </lineage>
</organism>
<protein>
    <submittedName>
        <fullName evidence="6">Acetate operon repressor</fullName>
    </submittedName>
</protein>
<dbReference type="InterPro" id="IPR036388">
    <property type="entry name" value="WH-like_DNA-bd_sf"/>
</dbReference>
<evidence type="ECO:0000313" key="7">
    <source>
        <dbReference type="Proteomes" id="UP000254651"/>
    </source>
</evidence>
<dbReference type="InterPro" id="IPR036390">
    <property type="entry name" value="WH_DNA-bd_sf"/>
</dbReference>
<feature type="domain" description="HTH iclR-type" evidence="4">
    <location>
        <begin position="7"/>
        <end position="68"/>
    </location>
</feature>
<evidence type="ECO:0000259" key="4">
    <source>
        <dbReference type="PROSITE" id="PS51077"/>
    </source>
</evidence>
<keyword evidence="1" id="KW-0805">Transcription regulation</keyword>
<dbReference type="GO" id="GO:0045892">
    <property type="term" value="P:negative regulation of DNA-templated transcription"/>
    <property type="evidence" value="ECO:0007669"/>
    <property type="project" value="TreeGrafter"/>
</dbReference>
<dbReference type="InterPro" id="IPR050707">
    <property type="entry name" value="HTH_MetabolicPath_Reg"/>
</dbReference>
<dbReference type="Pfam" id="PF09339">
    <property type="entry name" value="HTH_IclR"/>
    <property type="match status" value="1"/>
</dbReference>
<dbReference type="Gene3D" id="3.30.450.40">
    <property type="match status" value="1"/>
</dbReference>
<dbReference type="SUPFAM" id="SSF55781">
    <property type="entry name" value="GAF domain-like"/>
    <property type="match status" value="1"/>
</dbReference>
<keyword evidence="3" id="KW-0804">Transcription</keyword>